<dbReference type="Gene3D" id="6.10.280.230">
    <property type="match status" value="1"/>
</dbReference>
<reference evidence="5 6" key="1">
    <citation type="submission" date="2024-07" db="EMBL/GenBank/DDBJ databases">
        <title>Draft sequence of the Neodothiora populina.</title>
        <authorList>
            <person name="Drown D.D."/>
            <person name="Schuette U.S."/>
            <person name="Buechlein A.B."/>
            <person name="Rusch D.R."/>
            <person name="Winton L.W."/>
            <person name="Adams G.A."/>
        </authorList>
    </citation>
    <scope>NUCLEOTIDE SEQUENCE [LARGE SCALE GENOMIC DNA]</scope>
    <source>
        <strain evidence="5 6">CPC 39397</strain>
    </source>
</reference>
<dbReference type="GeneID" id="95979199"/>
<feature type="coiled-coil region" evidence="3">
    <location>
        <begin position="484"/>
        <end position="534"/>
    </location>
</feature>
<evidence type="ECO:0000256" key="2">
    <source>
        <dbReference type="ARBA" id="ARBA00022803"/>
    </source>
</evidence>
<protein>
    <submittedName>
        <fullName evidence="5">Uncharacterized protein</fullName>
    </submittedName>
</protein>
<evidence type="ECO:0000256" key="4">
    <source>
        <dbReference type="SAM" id="MobiDB-lite"/>
    </source>
</evidence>
<dbReference type="EMBL" id="JBFMKM010000004">
    <property type="protein sequence ID" value="KAL1306844.1"/>
    <property type="molecule type" value="Genomic_DNA"/>
</dbReference>
<keyword evidence="6" id="KW-1185">Reference proteome</keyword>
<dbReference type="Proteomes" id="UP001562354">
    <property type="component" value="Unassembled WGS sequence"/>
</dbReference>
<name>A0ABR3PLG2_9PEZI</name>
<feature type="compositionally biased region" description="Acidic residues" evidence="4">
    <location>
        <begin position="647"/>
        <end position="657"/>
    </location>
</feature>
<feature type="compositionally biased region" description="Basic and acidic residues" evidence="4">
    <location>
        <begin position="624"/>
        <end position="634"/>
    </location>
</feature>
<feature type="region of interest" description="Disordered" evidence="4">
    <location>
        <begin position="132"/>
        <end position="155"/>
    </location>
</feature>
<evidence type="ECO:0000313" key="5">
    <source>
        <dbReference type="EMBL" id="KAL1306844.1"/>
    </source>
</evidence>
<dbReference type="RefSeq" id="XP_069203116.1">
    <property type="nucleotide sequence ID" value="XM_069345288.1"/>
</dbReference>
<gene>
    <name evidence="5" type="ORF">AAFC00_005500</name>
</gene>
<sequence>MSDAVCGPSNALQNFKQHTSVDRSLQQDRIVSRHQPSQAFRSPDPNAGVLDPEFEAFQAAQPSVFAGSSLPLNQSFHNFGPANSTCHHGPSAVHAGPSQIPAWASDFQTLHNSASPALSQPLVNNQNNAWASQFQQSSGKSPMHTGPAPSSVQYSNAPAYPMARTFSPAFRQPQMQLPLPQQMQLMQAPKEEFDEEAFQAAFDAAMSDALQSQSDLLATQEKSQEAETEAKDAGFDIYPDLPLIRLALLTAIVDGSDGMLHEAALFVHHLNTYDPEKMDPAQAMLLRPLITRLADATRSPFVKRYDASALLQELSTKLESVGKNAKISPEHEQLLAAYADCLWGRDQTNHLANVSNYHADTSYWRVSLEENLDNFAEGTPTSKAMKMLAETNLFGFSTPQSMHRVQDLEIKAYQNRPLFKHQARSAEELGSTDPQAILFSMAMQISSAPELRDAIYTDGVEEHQRRIRSSYIQSRQNAPVNVHSLQAQAQAQQLEEEAAMLQEETMQDNHADYLEQQRWNEQVLEVEREEQKEDHQPTKDDDELAQTAADLLSKMSSEKSNKFQNSAFMGLMRKLADREVRVEGDKMVETSTSTAAYTAPVEASTTTAAPSTWSQDGPMQAHQPRTEQQPHDGQEVVDLLNRPDELSGVDDSIEDEQSQQSMDAIAEQYSFPSNSADFLMTSPFADAGNF</sequence>
<feature type="region of interest" description="Disordered" evidence="4">
    <location>
        <begin position="593"/>
        <end position="660"/>
    </location>
</feature>
<evidence type="ECO:0000313" key="6">
    <source>
        <dbReference type="Proteomes" id="UP001562354"/>
    </source>
</evidence>
<dbReference type="PANTHER" id="PTHR10130">
    <property type="entry name" value="PEROXISOMAL TARGETING SIGNAL 1 RECEPTOR PEX5"/>
    <property type="match status" value="1"/>
</dbReference>
<evidence type="ECO:0000256" key="3">
    <source>
        <dbReference type="SAM" id="Coils"/>
    </source>
</evidence>
<evidence type="ECO:0000256" key="1">
    <source>
        <dbReference type="ARBA" id="ARBA00022737"/>
    </source>
</evidence>
<dbReference type="InterPro" id="IPR024111">
    <property type="entry name" value="PEX5/PEX5L"/>
</dbReference>
<proteinExistence type="predicted"/>
<keyword evidence="1" id="KW-0677">Repeat</keyword>
<organism evidence="5 6">
    <name type="scientific">Neodothiora populina</name>
    <dbReference type="NCBI Taxonomy" id="2781224"/>
    <lineage>
        <taxon>Eukaryota</taxon>
        <taxon>Fungi</taxon>
        <taxon>Dikarya</taxon>
        <taxon>Ascomycota</taxon>
        <taxon>Pezizomycotina</taxon>
        <taxon>Dothideomycetes</taxon>
        <taxon>Dothideomycetidae</taxon>
        <taxon>Dothideales</taxon>
        <taxon>Dothioraceae</taxon>
        <taxon>Neodothiora</taxon>
    </lineage>
</organism>
<feature type="compositionally biased region" description="Low complexity" evidence="4">
    <location>
        <begin position="598"/>
        <end position="612"/>
    </location>
</feature>
<dbReference type="PANTHER" id="PTHR10130:SF0">
    <property type="entry name" value="GH08708P"/>
    <property type="match status" value="1"/>
</dbReference>
<feature type="region of interest" description="Disordered" evidence="4">
    <location>
        <begin position="1"/>
        <end position="50"/>
    </location>
</feature>
<feature type="compositionally biased region" description="Polar residues" evidence="4">
    <location>
        <begin position="10"/>
        <end position="40"/>
    </location>
</feature>
<keyword evidence="2" id="KW-0802">TPR repeat</keyword>
<keyword evidence="3" id="KW-0175">Coiled coil</keyword>
<accession>A0ABR3PLG2</accession>
<comment type="caution">
    <text evidence="5">The sequence shown here is derived from an EMBL/GenBank/DDBJ whole genome shotgun (WGS) entry which is preliminary data.</text>
</comment>